<accession>A0A414PVD7</accession>
<keyword evidence="1" id="KW-0812">Transmembrane</keyword>
<evidence type="ECO:0000313" key="2">
    <source>
        <dbReference type="EMBL" id="RHF72460.1"/>
    </source>
</evidence>
<organism evidence="2 3">
    <name type="scientific">Fusobacterium mortiferum</name>
    <dbReference type="NCBI Taxonomy" id="850"/>
    <lineage>
        <taxon>Bacteria</taxon>
        <taxon>Fusobacteriati</taxon>
        <taxon>Fusobacteriota</taxon>
        <taxon>Fusobacteriia</taxon>
        <taxon>Fusobacteriales</taxon>
        <taxon>Fusobacteriaceae</taxon>
        <taxon>Fusobacterium</taxon>
    </lineage>
</organism>
<gene>
    <name evidence="2" type="ORF">DW663_06260</name>
</gene>
<evidence type="ECO:0000256" key="1">
    <source>
        <dbReference type="SAM" id="Phobius"/>
    </source>
</evidence>
<feature type="transmembrane region" description="Helical" evidence="1">
    <location>
        <begin position="21"/>
        <end position="40"/>
    </location>
</feature>
<reference evidence="2 3" key="1">
    <citation type="submission" date="2018-08" db="EMBL/GenBank/DDBJ databases">
        <title>A genome reference for cultivated species of the human gut microbiota.</title>
        <authorList>
            <person name="Zou Y."/>
            <person name="Xue W."/>
            <person name="Luo G."/>
        </authorList>
    </citation>
    <scope>NUCLEOTIDE SEQUENCE [LARGE SCALE GENOMIC DNA]</scope>
    <source>
        <strain evidence="2 3">AM25-1</strain>
    </source>
</reference>
<evidence type="ECO:0000313" key="3">
    <source>
        <dbReference type="Proteomes" id="UP000284676"/>
    </source>
</evidence>
<dbReference type="AlphaFoldDB" id="A0A414PVD7"/>
<dbReference type="Proteomes" id="UP000284676">
    <property type="component" value="Unassembled WGS sequence"/>
</dbReference>
<protein>
    <submittedName>
        <fullName evidence="2">Uncharacterized protein</fullName>
    </submittedName>
</protein>
<dbReference type="EMBL" id="QRHL01000008">
    <property type="protein sequence ID" value="RHF72460.1"/>
    <property type="molecule type" value="Genomic_DNA"/>
</dbReference>
<dbReference type="RefSeq" id="WP_118234315.1">
    <property type="nucleotide sequence ID" value="NZ_CAEUHP010000001.1"/>
</dbReference>
<feature type="transmembrane region" description="Helical" evidence="1">
    <location>
        <begin position="105"/>
        <end position="127"/>
    </location>
</feature>
<name>A0A414PVD7_FUSMR</name>
<keyword evidence="1" id="KW-0472">Membrane</keyword>
<keyword evidence="1" id="KW-1133">Transmembrane helix</keyword>
<proteinExistence type="predicted"/>
<sequence length="131" mass="15869">MQDKSKKEILEEYRIRRKELVDFYFKIVVGIGVFLSFSLLEVKEKFDLFYILGIPINSIIYAIHKEYSYEYKEARKKYFETLDLEERKKFKKVSFLDILGDFSMVMIYLLFWTAVILKLGVEIIVYYNKIK</sequence>
<comment type="caution">
    <text evidence="2">The sequence shown here is derived from an EMBL/GenBank/DDBJ whole genome shotgun (WGS) entry which is preliminary data.</text>
</comment>